<comment type="caution">
    <text evidence="1">The sequence shown here is derived from an EMBL/GenBank/DDBJ whole genome shotgun (WGS) entry which is preliminary data.</text>
</comment>
<gene>
    <name evidence="1" type="ORF">DCAF_LOCUS61</name>
</gene>
<evidence type="ECO:0000313" key="1">
    <source>
        <dbReference type="EMBL" id="CAK7322452.1"/>
    </source>
</evidence>
<keyword evidence="2" id="KW-1185">Reference proteome</keyword>
<evidence type="ECO:0000313" key="2">
    <source>
        <dbReference type="Proteomes" id="UP001314170"/>
    </source>
</evidence>
<accession>A0AAV1QL94</accession>
<reference evidence="1 2" key="1">
    <citation type="submission" date="2024-01" db="EMBL/GenBank/DDBJ databases">
        <authorList>
            <person name="Waweru B."/>
        </authorList>
    </citation>
    <scope>NUCLEOTIDE SEQUENCE [LARGE SCALE GENOMIC DNA]</scope>
</reference>
<protein>
    <submittedName>
        <fullName evidence="1">Uncharacterized protein</fullName>
    </submittedName>
</protein>
<organism evidence="1 2">
    <name type="scientific">Dovyalis caffra</name>
    <dbReference type="NCBI Taxonomy" id="77055"/>
    <lineage>
        <taxon>Eukaryota</taxon>
        <taxon>Viridiplantae</taxon>
        <taxon>Streptophyta</taxon>
        <taxon>Embryophyta</taxon>
        <taxon>Tracheophyta</taxon>
        <taxon>Spermatophyta</taxon>
        <taxon>Magnoliopsida</taxon>
        <taxon>eudicotyledons</taxon>
        <taxon>Gunneridae</taxon>
        <taxon>Pentapetalae</taxon>
        <taxon>rosids</taxon>
        <taxon>fabids</taxon>
        <taxon>Malpighiales</taxon>
        <taxon>Salicaceae</taxon>
        <taxon>Flacourtieae</taxon>
        <taxon>Dovyalis</taxon>
    </lineage>
</organism>
<proteinExistence type="predicted"/>
<dbReference type="AlphaFoldDB" id="A0AAV1QL94"/>
<feature type="non-terminal residue" evidence="1">
    <location>
        <position position="1"/>
    </location>
</feature>
<dbReference type="Proteomes" id="UP001314170">
    <property type="component" value="Unassembled WGS sequence"/>
</dbReference>
<dbReference type="EMBL" id="CAWUPB010000022">
    <property type="protein sequence ID" value="CAK7322452.1"/>
    <property type="molecule type" value="Genomic_DNA"/>
</dbReference>
<name>A0AAV1QL94_9ROSI</name>
<sequence length="53" mass="6241">DPQYGSERSHSLPPGKRVVASLKWALLRKLFGLNDRYTLFDKNERNWPQRLVS</sequence>